<feature type="non-terminal residue" evidence="2">
    <location>
        <position position="218"/>
    </location>
</feature>
<organism evidence="2 3">
    <name type="scientific">Dillenia turbinata</name>
    <dbReference type="NCBI Taxonomy" id="194707"/>
    <lineage>
        <taxon>Eukaryota</taxon>
        <taxon>Viridiplantae</taxon>
        <taxon>Streptophyta</taxon>
        <taxon>Embryophyta</taxon>
        <taxon>Tracheophyta</taxon>
        <taxon>Spermatophyta</taxon>
        <taxon>Magnoliopsida</taxon>
        <taxon>eudicotyledons</taxon>
        <taxon>Gunneridae</taxon>
        <taxon>Pentapetalae</taxon>
        <taxon>Dilleniales</taxon>
        <taxon>Dilleniaceae</taxon>
        <taxon>Dillenia</taxon>
    </lineage>
</organism>
<dbReference type="GO" id="GO:0080044">
    <property type="term" value="F:quercetin 7-O-glucosyltransferase activity"/>
    <property type="evidence" value="ECO:0007669"/>
    <property type="project" value="TreeGrafter"/>
</dbReference>
<protein>
    <submittedName>
        <fullName evidence="2">Uncharacterized protein</fullName>
    </submittedName>
</protein>
<comment type="caution">
    <text evidence="2">The sequence shown here is derived from an EMBL/GenBank/DDBJ whole genome shotgun (WGS) entry which is preliminary data.</text>
</comment>
<dbReference type="FunFam" id="3.40.50.2000:FF:000120">
    <property type="entry name" value="UDP-glycosyltransferase 76C1"/>
    <property type="match status" value="1"/>
</dbReference>
<name>A0AAN8VFE5_9MAGN</name>
<evidence type="ECO:0000313" key="2">
    <source>
        <dbReference type="EMBL" id="KAK6933080.1"/>
    </source>
</evidence>
<evidence type="ECO:0000256" key="1">
    <source>
        <dbReference type="ARBA" id="ARBA00009995"/>
    </source>
</evidence>
<gene>
    <name evidence="2" type="ORF">RJ641_035974</name>
</gene>
<keyword evidence="3" id="KW-1185">Reference proteome</keyword>
<dbReference type="PANTHER" id="PTHR11926">
    <property type="entry name" value="GLUCOSYL/GLUCURONOSYL TRANSFERASES"/>
    <property type="match status" value="1"/>
</dbReference>
<dbReference type="Proteomes" id="UP001370490">
    <property type="component" value="Unassembled WGS sequence"/>
</dbReference>
<evidence type="ECO:0000313" key="3">
    <source>
        <dbReference type="Proteomes" id="UP001370490"/>
    </source>
</evidence>
<dbReference type="PANTHER" id="PTHR11926:SF1464">
    <property type="entry name" value="UDP-GLYCOSYLTRANSFERASE 76B1-LIKE"/>
    <property type="match status" value="1"/>
</dbReference>
<dbReference type="Gene3D" id="3.40.50.2000">
    <property type="entry name" value="Glycogen Phosphorylase B"/>
    <property type="match status" value="1"/>
</dbReference>
<dbReference type="EMBL" id="JBAMMX010000009">
    <property type="protein sequence ID" value="KAK6933080.1"/>
    <property type="molecule type" value="Genomic_DNA"/>
</dbReference>
<dbReference type="GO" id="GO:0009863">
    <property type="term" value="P:salicylic acid mediated signaling pathway"/>
    <property type="evidence" value="ECO:0007669"/>
    <property type="project" value="TreeGrafter"/>
</dbReference>
<reference evidence="2 3" key="1">
    <citation type="submission" date="2023-12" db="EMBL/GenBank/DDBJ databases">
        <title>A high-quality genome assembly for Dillenia turbinata (Dilleniales).</title>
        <authorList>
            <person name="Chanderbali A."/>
        </authorList>
    </citation>
    <scope>NUCLEOTIDE SEQUENCE [LARGE SCALE GENOMIC DNA]</scope>
    <source>
        <strain evidence="2">LSX21</strain>
        <tissue evidence="2">Leaf</tissue>
    </source>
</reference>
<dbReference type="GO" id="GO:0080043">
    <property type="term" value="F:quercetin 3-O-glucosyltransferase activity"/>
    <property type="evidence" value="ECO:0007669"/>
    <property type="project" value="TreeGrafter"/>
</dbReference>
<dbReference type="AlphaFoldDB" id="A0AAN8VFE5"/>
<dbReference type="SUPFAM" id="SSF53756">
    <property type="entry name" value="UDP-Glycosyltransferase/glycogen phosphorylase"/>
    <property type="match status" value="1"/>
</dbReference>
<comment type="similarity">
    <text evidence="1">Belongs to the UDP-glycosyltransferase family.</text>
</comment>
<proteinExistence type="inferred from homology"/>
<accession>A0AAN8VFE5</accession>
<sequence length="218" mass="25008">MKLGRRVLLFPLPWQGHLNPMFELAQILYSKGFSVTIIHTNFNAPNSSNFPHFTFRSLSTCYTDKGVQEDDFMAIIAQLNINLVEEFRKCLAHLISESDETKEPISCLIADSLWHFTQATLDHFRLPRILLRPSSPCCFPSFSNILRLHQKGYTAMQDSQLEEPVSEFPPLRVKDIPFVSTRNPDDLFETVRGMVRGLRGSSGVIWNTFEELDQDSLK</sequence>